<dbReference type="InterPro" id="IPR003960">
    <property type="entry name" value="ATPase_AAA_CS"/>
</dbReference>
<keyword evidence="1" id="KW-0547">Nucleotide-binding</keyword>
<dbReference type="Pfam" id="PF01434">
    <property type="entry name" value="Peptidase_M41"/>
    <property type="match status" value="1"/>
</dbReference>
<dbReference type="Gene3D" id="1.20.58.760">
    <property type="entry name" value="Peptidase M41"/>
    <property type="match status" value="1"/>
</dbReference>
<feature type="domain" description="AAA+ ATPase" evidence="2">
    <location>
        <begin position="249"/>
        <end position="386"/>
    </location>
</feature>
<dbReference type="InterPro" id="IPR003959">
    <property type="entry name" value="ATPase_AAA_core"/>
</dbReference>
<comment type="caution">
    <text evidence="3">The sequence shown here is derived from an EMBL/GenBank/DDBJ whole genome shotgun (WGS) entry which is preliminary data.</text>
</comment>
<sequence length="648" mass="70458">MSRYDTKPTIESAIARLHLMEVLDNLGQQPQGIYIVTVPGDKTEAEYWLQPALALAREFRDSAKVDVSEIDFDDESSYVQSALDAVLLTSDGLYSGFVGSRCQVYLTDEGHADLRHPSVRLADGIIDIELRPELVALAAAEHGRSLSLDEAQLLCRMPRKARRLAFASPRPISESYDLHEIAACQEAKLAAAAMQAEKSKKKGAQKEAQPATGVALEDLFGYGAAKDWGLEVVRDLKDFKDGHIDWKDVDGAVLLSGPPGCGKTTFAKALAVSASAHFVSGSYSEWQSAGHQGDMLAAMRAAFDEARRCAPSVLLVDEVDAFVARGGERHDSYLRGIVNGFLELLDGSFDRSGVVVVAATNDPDCLDPAVRRSGRLDRHIQIGLPDEEARTAILAQHLGVSTDDFPLGLFRRKTEGMSGADLERLARDARRIARRNGGILKHSHLAKALPRRVARTPENVRLIAVHEIGHAVVGVVLGIERLAEVRIKRDYDPNAQEQTAGAACFEFDPLKHRDKSWFASKAAQLLGGMAAEQVVYGSHGTGAIADLSQASRMLAFGLTAAGLGETLVSSGRTEQTELEEALRYDHLLAHRVDEILQDQLSRAQEILQRNRVAFNSLVEALVQGTRLSGADVEEALRSHAPTQLSQAM</sequence>
<comment type="similarity">
    <text evidence="1">Belongs to the AAA ATPase family.</text>
</comment>
<dbReference type="GO" id="GO:0004222">
    <property type="term" value="F:metalloendopeptidase activity"/>
    <property type="evidence" value="ECO:0007669"/>
    <property type="project" value="InterPro"/>
</dbReference>
<dbReference type="GO" id="GO:0006508">
    <property type="term" value="P:proteolysis"/>
    <property type="evidence" value="ECO:0007669"/>
    <property type="project" value="InterPro"/>
</dbReference>
<protein>
    <submittedName>
        <fullName evidence="3">AAA family ATPase</fullName>
    </submittedName>
</protein>
<dbReference type="Pfam" id="PF00004">
    <property type="entry name" value="AAA"/>
    <property type="match status" value="1"/>
</dbReference>
<reference evidence="3 4" key="1">
    <citation type="submission" date="2019-11" db="EMBL/GenBank/DDBJ databases">
        <title>Genome analysis of Rhizobacterium cereale a novel genus and species isolated from maize roots in North Spain.</title>
        <authorList>
            <person name="Menendez E."/>
            <person name="Flores-Felix J.D."/>
            <person name="Ramirez-Bahena M.-H."/>
            <person name="Igual J.M."/>
            <person name="Garcia-Fraile P."/>
            <person name="Peix A."/>
            <person name="Velazquez E."/>
        </authorList>
    </citation>
    <scope>NUCLEOTIDE SEQUENCE [LARGE SCALE GENOMIC DNA]</scope>
    <source>
        <strain evidence="3 4">RZME27</strain>
    </source>
</reference>
<dbReference type="Gene3D" id="1.10.8.60">
    <property type="match status" value="1"/>
</dbReference>
<dbReference type="RefSeq" id="WP_153353612.1">
    <property type="nucleotide sequence ID" value="NZ_WIXI01000039.1"/>
</dbReference>
<evidence type="ECO:0000256" key="1">
    <source>
        <dbReference type="RuleBase" id="RU003651"/>
    </source>
</evidence>
<gene>
    <name evidence="3" type="ORF">GAO09_08565</name>
</gene>
<evidence type="ECO:0000313" key="4">
    <source>
        <dbReference type="Proteomes" id="UP000435138"/>
    </source>
</evidence>
<dbReference type="GO" id="GO:0005524">
    <property type="term" value="F:ATP binding"/>
    <property type="evidence" value="ECO:0007669"/>
    <property type="project" value="UniProtKB-KW"/>
</dbReference>
<keyword evidence="1" id="KW-0067">ATP-binding</keyword>
<dbReference type="InterPro" id="IPR000642">
    <property type="entry name" value="Peptidase_M41"/>
</dbReference>
<dbReference type="SUPFAM" id="SSF140990">
    <property type="entry name" value="FtsH protease domain-like"/>
    <property type="match status" value="1"/>
</dbReference>
<dbReference type="GO" id="GO:0016887">
    <property type="term" value="F:ATP hydrolysis activity"/>
    <property type="evidence" value="ECO:0007669"/>
    <property type="project" value="InterPro"/>
</dbReference>
<dbReference type="InterPro" id="IPR003593">
    <property type="entry name" value="AAA+_ATPase"/>
</dbReference>
<dbReference type="GO" id="GO:0005886">
    <property type="term" value="C:plasma membrane"/>
    <property type="evidence" value="ECO:0007669"/>
    <property type="project" value="TreeGrafter"/>
</dbReference>
<name>A0A6A8A893_9HYPH</name>
<dbReference type="PROSITE" id="PS00674">
    <property type="entry name" value="AAA"/>
    <property type="match status" value="1"/>
</dbReference>
<dbReference type="InterPro" id="IPR037219">
    <property type="entry name" value="Peptidase_M41-like"/>
</dbReference>
<dbReference type="PANTHER" id="PTHR23076:SF97">
    <property type="entry name" value="ATP-DEPENDENT ZINC METALLOPROTEASE YME1L1"/>
    <property type="match status" value="1"/>
</dbReference>
<dbReference type="SMART" id="SM00382">
    <property type="entry name" value="AAA"/>
    <property type="match status" value="1"/>
</dbReference>
<keyword evidence="4" id="KW-1185">Reference proteome</keyword>
<dbReference type="CDD" id="cd19481">
    <property type="entry name" value="RecA-like_protease"/>
    <property type="match status" value="1"/>
</dbReference>
<proteinExistence type="inferred from homology"/>
<dbReference type="GO" id="GO:0030163">
    <property type="term" value="P:protein catabolic process"/>
    <property type="evidence" value="ECO:0007669"/>
    <property type="project" value="TreeGrafter"/>
</dbReference>
<evidence type="ECO:0000313" key="3">
    <source>
        <dbReference type="EMBL" id="MQY46107.1"/>
    </source>
</evidence>
<dbReference type="InterPro" id="IPR027417">
    <property type="entry name" value="P-loop_NTPase"/>
</dbReference>
<accession>A0A6A8A893</accession>
<dbReference type="GO" id="GO:0004176">
    <property type="term" value="F:ATP-dependent peptidase activity"/>
    <property type="evidence" value="ECO:0007669"/>
    <property type="project" value="InterPro"/>
</dbReference>
<dbReference type="AlphaFoldDB" id="A0A6A8A893"/>
<dbReference type="SUPFAM" id="SSF52540">
    <property type="entry name" value="P-loop containing nucleoside triphosphate hydrolases"/>
    <property type="match status" value="1"/>
</dbReference>
<evidence type="ECO:0000259" key="2">
    <source>
        <dbReference type="SMART" id="SM00382"/>
    </source>
</evidence>
<organism evidence="3 4">
    <name type="scientific">Endobacterium cereale</name>
    <dbReference type="NCBI Taxonomy" id="2663029"/>
    <lineage>
        <taxon>Bacteria</taxon>
        <taxon>Pseudomonadati</taxon>
        <taxon>Pseudomonadota</taxon>
        <taxon>Alphaproteobacteria</taxon>
        <taxon>Hyphomicrobiales</taxon>
        <taxon>Rhizobiaceae</taxon>
        <taxon>Endobacterium</taxon>
    </lineage>
</organism>
<dbReference type="Proteomes" id="UP000435138">
    <property type="component" value="Unassembled WGS sequence"/>
</dbReference>
<dbReference type="EMBL" id="WIXI01000039">
    <property type="protein sequence ID" value="MQY46107.1"/>
    <property type="molecule type" value="Genomic_DNA"/>
</dbReference>
<dbReference type="PANTHER" id="PTHR23076">
    <property type="entry name" value="METALLOPROTEASE M41 FTSH"/>
    <property type="match status" value="1"/>
</dbReference>
<dbReference type="Gene3D" id="3.40.50.300">
    <property type="entry name" value="P-loop containing nucleotide triphosphate hydrolases"/>
    <property type="match status" value="1"/>
</dbReference>